<dbReference type="HOGENOM" id="CLU_076322_0_0_7"/>
<evidence type="ECO:0000313" key="1">
    <source>
        <dbReference type="EMBL" id="ACD95474.1"/>
    </source>
</evidence>
<sequence length="316" mass="33594">MFLLPKGNPLAENVPISKLQLPEALEKLKNGKLTGCAMFDFPSADCALVYDEGKLVNAIVHREDKEIKEQAALQALVELMLLASSGTFSVYALSKDITLAVMALTGGQATIDSQEIKLIDFKALLDRIKTEQMTATLKIYTPERAGLIFYRNGATVGFFHDASSAIETSAGEVQQIAGLPGARVDLRVLAENDGFVLDLAGLVDIRSLWEASSGNIFATAPVVSSAPASGPAAIPAKITPADLETAIIDLANQFIGKLGRTLAEKELMNIGGASALNEPEKLQELLTAIEKGSKLLASANKIKEMKEAISNQAAQL</sequence>
<dbReference type="AlphaFoldDB" id="B3EB80"/>
<dbReference type="OrthoDB" id="5392475at2"/>
<dbReference type="EMBL" id="CP001089">
    <property type="protein sequence ID" value="ACD95474.1"/>
    <property type="molecule type" value="Genomic_DNA"/>
</dbReference>
<keyword evidence="2" id="KW-1185">Reference proteome</keyword>
<evidence type="ECO:0008006" key="3">
    <source>
        <dbReference type="Google" id="ProtNLM"/>
    </source>
</evidence>
<reference evidence="1 2" key="1">
    <citation type="submission" date="2008-05" db="EMBL/GenBank/DDBJ databases">
        <title>Complete sequence of chromosome of Geobacter lovleyi SZ.</title>
        <authorList>
            <consortium name="US DOE Joint Genome Institute"/>
            <person name="Lucas S."/>
            <person name="Copeland A."/>
            <person name="Lapidus A."/>
            <person name="Glavina del Rio T."/>
            <person name="Dalin E."/>
            <person name="Tice H."/>
            <person name="Bruce D."/>
            <person name="Goodwin L."/>
            <person name="Pitluck S."/>
            <person name="Chertkov O."/>
            <person name="Meincke L."/>
            <person name="Brettin T."/>
            <person name="Detter J.C."/>
            <person name="Han C."/>
            <person name="Tapia R."/>
            <person name="Kuske C.R."/>
            <person name="Schmutz J."/>
            <person name="Larimer F."/>
            <person name="Land M."/>
            <person name="Hauser L."/>
            <person name="Kyrpides N."/>
            <person name="Mikhailova N."/>
            <person name="Sung Y."/>
            <person name="Fletcher K.E."/>
            <person name="Ritalahti K.M."/>
            <person name="Loeffler F.E."/>
            <person name="Richardson P."/>
        </authorList>
    </citation>
    <scope>NUCLEOTIDE SEQUENCE [LARGE SCALE GENOMIC DNA]</scope>
    <source>
        <strain evidence="2">ATCC BAA-1151 / DSM 17278 / SZ</strain>
    </source>
</reference>
<protein>
    <recommendedName>
        <fullName evidence="3">GTPase-activating protein</fullName>
    </recommendedName>
</protein>
<dbReference type="Proteomes" id="UP000002420">
    <property type="component" value="Chromosome"/>
</dbReference>
<dbReference type="RefSeq" id="WP_012469814.1">
    <property type="nucleotide sequence ID" value="NC_010814.1"/>
</dbReference>
<organism evidence="1 2">
    <name type="scientific">Trichlorobacter lovleyi (strain ATCC BAA-1151 / DSM 17278 / SZ)</name>
    <name type="common">Geobacter lovleyi</name>
    <dbReference type="NCBI Taxonomy" id="398767"/>
    <lineage>
        <taxon>Bacteria</taxon>
        <taxon>Pseudomonadati</taxon>
        <taxon>Thermodesulfobacteriota</taxon>
        <taxon>Desulfuromonadia</taxon>
        <taxon>Geobacterales</taxon>
        <taxon>Geobacteraceae</taxon>
        <taxon>Trichlorobacter</taxon>
    </lineage>
</organism>
<gene>
    <name evidence="1" type="ordered locus">Glov_1758</name>
</gene>
<proteinExistence type="predicted"/>
<dbReference type="STRING" id="398767.Glov_1758"/>
<dbReference type="eggNOG" id="ENOG502ZF2I">
    <property type="taxonomic scope" value="Bacteria"/>
</dbReference>
<name>B3EB80_TRIL1</name>
<accession>B3EB80</accession>
<dbReference type="KEGG" id="glo:Glov_1758"/>
<evidence type="ECO:0000313" key="2">
    <source>
        <dbReference type="Proteomes" id="UP000002420"/>
    </source>
</evidence>